<dbReference type="Pfam" id="PF03572">
    <property type="entry name" value="Peptidase_S41"/>
    <property type="match status" value="1"/>
</dbReference>
<dbReference type="CDD" id="cd07560">
    <property type="entry name" value="Peptidase_S41_CPP"/>
    <property type="match status" value="1"/>
</dbReference>
<dbReference type="PROSITE" id="PS50106">
    <property type="entry name" value="PDZ"/>
    <property type="match status" value="1"/>
</dbReference>
<feature type="chain" id="PRO_5026939162" evidence="7">
    <location>
        <begin position="21"/>
        <end position="446"/>
    </location>
</feature>
<dbReference type="InterPro" id="IPR036034">
    <property type="entry name" value="PDZ_sf"/>
</dbReference>
<dbReference type="Proteomes" id="UP000476332">
    <property type="component" value="Unassembled WGS sequence"/>
</dbReference>
<dbReference type="AlphaFoldDB" id="A0A6L9MIW1"/>
<dbReference type="NCBIfam" id="TIGR00225">
    <property type="entry name" value="prc"/>
    <property type="match status" value="1"/>
</dbReference>
<dbReference type="Pfam" id="PF13180">
    <property type="entry name" value="PDZ_2"/>
    <property type="match status" value="1"/>
</dbReference>
<dbReference type="Pfam" id="PF22694">
    <property type="entry name" value="CtpB_N-like"/>
    <property type="match status" value="1"/>
</dbReference>
<dbReference type="InterPro" id="IPR055210">
    <property type="entry name" value="CtpA/B_N"/>
</dbReference>
<evidence type="ECO:0000256" key="5">
    <source>
        <dbReference type="RuleBase" id="RU004404"/>
    </source>
</evidence>
<evidence type="ECO:0000259" key="8">
    <source>
        <dbReference type="PROSITE" id="PS50106"/>
    </source>
</evidence>
<evidence type="ECO:0000313" key="10">
    <source>
        <dbReference type="Proteomes" id="UP000476332"/>
    </source>
</evidence>
<evidence type="ECO:0000256" key="2">
    <source>
        <dbReference type="ARBA" id="ARBA00022670"/>
    </source>
</evidence>
<comment type="similarity">
    <text evidence="1 5">Belongs to the peptidase S41A family.</text>
</comment>
<evidence type="ECO:0000256" key="3">
    <source>
        <dbReference type="ARBA" id="ARBA00022801"/>
    </source>
</evidence>
<dbReference type="RefSeq" id="WP_163044320.1">
    <property type="nucleotide sequence ID" value="NZ_JAAAMJ010000009.1"/>
</dbReference>
<comment type="caution">
    <text evidence="9">The sequence shown here is derived from an EMBL/GenBank/DDBJ whole genome shotgun (WGS) entry which is preliminary data.</text>
</comment>
<dbReference type="InterPro" id="IPR029045">
    <property type="entry name" value="ClpP/crotonase-like_dom_sf"/>
</dbReference>
<gene>
    <name evidence="9" type="ORF">GTW51_12750</name>
</gene>
<dbReference type="SMART" id="SM00228">
    <property type="entry name" value="PDZ"/>
    <property type="match status" value="1"/>
</dbReference>
<keyword evidence="7" id="KW-0732">Signal</keyword>
<evidence type="ECO:0000256" key="7">
    <source>
        <dbReference type="SAM" id="SignalP"/>
    </source>
</evidence>
<dbReference type="InterPro" id="IPR001478">
    <property type="entry name" value="PDZ"/>
</dbReference>
<feature type="region of interest" description="Disordered" evidence="6">
    <location>
        <begin position="380"/>
        <end position="410"/>
    </location>
</feature>
<dbReference type="InterPro" id="IPR005151">
    <property type="entry name" value="Tail-specific_protease"/>
</dbReference>
<dbReference type="InterPro" id="IPR004447">
    <property type="entry name" value="Peptidase_S41A"/>
</dbReference>
<feature type="signal peptide" evidence="7">
    <location>
        <begin position="1"/>
        <end position="20"/>
    </location>
</feature>
<dbReference type="GO" id="GO:0007165">
    <property type="term" value="P:signal transduction"/>
    <property type="evidence" value="ECO:0007669"/>
    <property type="project" value="TreeGrafter"/>
</dbReference>
<evidence type="ECO:0000313" key="9">
    <source>
        <dbReference type="EMBL" id="NDV87568.1"/>
    </source>
</evidence>
<dbReference type="Gene3D" id="3.90.226.10">
    <property type="entry name" value="2-enoyl-CoA Hydratase, Chain A, domain 1"/>
    <property type="match status" value="1"/>
</dbReference>
<keyword evidence="4 5" id="KW-0720">Serine protease</keyword>
<dbReference type="GO" id="GO:0006508">
    <property type="term" value="P:proteolysis"/>
    <property type="evidence" value="ECO:0007669"/>
    <property type="project" value="UniProtKB-KW"/>
</dbReference>
<evidence type="ECO:0000256" key="4">
    <source>
        <dbReference type="ARBA" id="ARBA00022825"/>
    </source>
</evidence>
<dbReference type="SMART" id="SM00245">
    <property type="entry name" value="TSPc"/>
    <property type="match status" value="1"/>
</dbReference>
<dbReference type="GO" id="GO:0004175">
    <property type="term" value="F:endopeptidase activity"/>
    <property type="evidence" value="ECO:0007669"/>
    <property type="project" value="TreeGrafter"/>
</dbReference>
<feature type="domain" description="PDZ" evidence="8">
    <location>
        <begin position="87"/>
        <end position="155"/>
    </location>
</feature>
<dbReference type="PANTHER" id="PTHR32060">
    <property type="entry name" value="TAIL-SPECIFIC PROTEASE"/>
    <property type="match status" value="1"/>
</dbReference>
<dbReference type="PANTHER" id="PTHR32060:SF30">
    <property type="entry name" value="CARBOXY-TERMINAL PROCESSING PROTEASE CTPA"/>
    <property type="match status" value="1"/>
</dbReference>
<name>A0A6L9MIW1_9HYPH</name>
<keyword evidence="3 5" id="KW-0378">Hydrolase</keyword>
<protein>
    <submittedName>
        <fullName evidence="9">PDZ domain-containing protein</fullName>
    </submittedName>
</protein>
<dbReference type="Gene3D" id="2.30.42.10">
    <property type="match status" value="1"/>
</dbReference>
<evidence type="ECO:0000256" key="1">
    <source>
        <dbReference type="ARBA" id="ARBA00009179"/>
    </source>
</evidence>
<keyword evidence="2 5" id="KW-0645">Protease</keyword>
<dbReference type="Gene3D" id="3.30.750.44">
    <property type="match status" value="1"/>
</dbReference>
<dbReference type="CDD" id="cd06782">
    <property type="entry name" value="cpPDZ_CPP-like"/>
    <property type="match status" value="1"/>
</dbReference>
<dbReference type="EMBL" id="JAAAMJ010000009">
    <property type="protein sequence ID" value="NDV87568.1"/>
    <property type="molecule type" value="Genomic_DNA"/>
</dbReference>
<dbReference type="SUPFAM" id="SSF52096">
    <property type="entry name" value="ClpP/crotonase"/>
    <property type="match status" value="1"/>
</dbReference>
<accession>A0A6L9MIW1</accession>
<dbReference type="FunFam" id="2.30.42.10:FF:000063">
    <property type="entry name" value="Peptidase, S41 family"/>
    <property type="match status" value="1"/>
</dbReference>
<reference evidence="9 10" key="1">
    <citation type="submission" date="2020-01" db="EMBL/GenBank/DDBJ databases">
        <title>Genomes of bacteria type strains.</title>
        <authorList>
            <person name="Chen J."/>
            <person name="Zhu S."/>
            <person name="Chen J."/>
        </authorList>
    </citation>
    <scope>NUCLEOTIDE SEQUENCE [LARGE SCALE GENOMIC DNA]</scope>
    <source>
        <strain evidence="9 10">KCTC 52919</strain>
    </source>
</reference>
<dbReference type="FunFam" id="3.90.226.10:FF:000029">
    <property type="entry name" value="Peptidase, S41 family"/>
    <property type="match status" value="1"/>
</dbReference>
<proteinExistence type="inferred from homology"/>
<organism evidence="9 10">
    <name type="scientific">Aurantimonas aggregata</name>
    <dbReference type="NCBI Taxonomy" id="2047720"/>
    <lineage>
        <taxon>Bacteria</taxon>
        <taxon>Pseudomonadati</taxon>
        <taxon>Pseudomonadota</taxon>
        <taxon>Alphaproteobacteria</taxon>
        <taxon>Hyphomicrobiales</taxon>
        <taxon>Aurantimonadaceae</taxon>
        <taxon>Aurantimonas</taxon>
    </lineage>
</organism>
<evidence type="ECO:0000256" key="6">
    <source>
        <dbReference type="SAM" id="MobiDB-lite"/>
    </source>
</evidence>
<sequence>MIRKLSILFAGALMGATAMTVVTQNAGVANAAGSDTYRQLAIFGDVFERVRAQYVEEPDDQKLVETAINGMLTSLDPHSSYMNAKEAADMRTETRGQFGGLGIEVTMEEELVKVVSPFEGTPADKAGVLAGDLIAEIDGEQVRGLSLGEAVEKMKGDIGTSVSLTIIREGATKPVRLTVTRDEIKVPSVRHTVENDVGYIKLLKFNEQTTIGLEEAIADIEEKVGEDKLKGFVLDMRRNPGGLLDEAVSVTDAFLDNGEIVSTRGRNSDETRRYNARSGDEINGKPLVVLVNGGSASASEIVAGALQDQRRATVVGSRSFGKGSVQTIIPLGANGALRLTTALYYTPSGRSIQGRGIDPDITVEQPLPQEIREQMGLDAEDELSRGESSLRGHITGNLETDEGSGSLDYVPPETADDLQLQYALDLLRGVKTNAMFPPKQEASAAN</sequence>
<dbReference type="SUPFAM" id="SSF50156">
    <property type="entry name" value="PDZ domain-like"/>
    <property type="match status" value="1"/>
</dbReference>
<keyword evidence="10" id="KW-1185">Reference proteome</keyword>
<dbReference type="GO" id="GO:0008236">
    <property type="term" value="F:serine-type peptidase activity"/>
    <property type="evidence" value="ECO:0007669"/>
    <property type="project" value="UniProtKB-KW"/>
</dbReference>
<dbReference type="GO" id="GO:0030288">
    <property type="term" value="C:outer membrane-bounded periplasmic space"/>
    <property type="evidence" value="ECO:0007669"/>
    <property type="project" value="TreeGrafter"/>
</dbReference>